<name>A0A438HWL3_VITVI</name>
<dbReference type="InterPro" id="IPR043502">
    <property type="entry name" value="DNA/RNA_pol_sf"/>
</dbReference>
<dbReference type="SUPFAM" id="SSF56672">
    <property type="entry name" value="DNA/RNA polymerases"/>
    <property type="match status" value="1"/>
</dbReference>
<dbReference type="EMBL" id="QGNW01000170">
    <property type="protein sequence ID" value="RVW88852.1"/>
    <property type="molecule type" value="Genomic_DNA"/>
</dbReference>
<evidence type="ECO:0000313" key="2">
    <source>
        <dbReference type="EMBL" id="RVW88852.1"/>
    </source>
</evidence>
<evidence type="ECO:0000259" key="1">
    <source>
        <dbReference type="Pfam" id="PF00078"/>
    </source>
</evidence>
<evidence type="ECO:0000313" key="3">
    <source>
        <dbReference type="Proteomes" id="UP000288805"/>
    </source>
</evidence>
<dbReference type="PANTHER" id="PTHR46890:SF50">
    <property type="entry name" value="RNA-DIRECTED DNA POLYMERASE, EUKARYOTA, REVERSE TRANSCRIPTASE ZINC-BINDING DOMAIN PROTEIN-RELATED"/>
    <property type="match status" value="1"/>
</dbReference>
<dbReference type="InterPro" id="IPR000477">
    <property type="entry name" value="RT_dom"/>
</dbReference>
<protein>
    <submittedName>
        <fullName evidence="2">Putative mitochondrial protein</fullName>
    </submittedName>
</protein>
<dbReference type="Pfam" id="PF00078">
    <property type="entry name" value="RVT_1"/>
    <property type="match status" value="1"/>
</dbReference>
<dbReference type="AlphaFoldDB" id="A0A438HWL3"/>
<organism evidence="2 3">
    <name type="scientific">Vitis vinifera</name>
    <name type="common">Grape</name>
    <dbReference type="NCBI Taxonomy" id="29760"/>
    <lineage>
        <taxon>Eukaryota</taxon>
        <taxon>Viridiplantae</taxon>
        <taxon>Streptophyta</taxon>
        <taxon>Embryophyta</taxon>
        <taxon>Tracheophyta</taxon>
        <taxon>Spermatophyta</taxon>
        <taxon>Magnoliopsida</taxon>
        <taxon>eudicotyledons</taxon>
        <taxon>Gunneridae</taxon>
        <taxon>Pentapetalae</taxon>
        <taxon>rosids</taxon>
        <taxon>Vitales</taxon>
        <taxon>Vitaceae</taxon>
        <taxon>Viteae</taxon>
        <taxon>Vitis</taxon>
    </lineage>
</organism>
<dbReference type="PANTHER" id="PTHR46890">
    <property type="entry name" value="NON-LTR RETROLELEMENT REVERSE TRANSCRIPTASE-LIKE PROTEIN-RELATED"/>
    <property type="match status" value="1"/>
</dbReference>
<dbReference type="InterPro" id="IPR052343">
    <property type="entry name" value="Retrotransposon-Effector_Assoc"/>
</dbReference>
<accession>A0A438HWL3</accession>
<sequence length="366" mass="41373">MLLVYKGIGPTKESVFNRELKDPSNPKHRKHKIHLITNVLRGRGIIFGDLVKVSQCSSGLFSGICLDWGAVDTRGQAGGIVVFWDKQVFELLEMEEREDFWVELGAIRGPWRDPLGVLGMILMCLSGDKAPGSDGFTLAFWQDCWDVVKDEKEGLKNFRLISLVGGLYKLLARVGVGGGGLIANETIDSRLKANLRGLLRKLDIEKVYDHVNWNCVITVMDKMGFGSKWLGWIRWCISTVHFSVLVNDSPFGFFNSSRGLRQGDPLFPYLFILGMEILSCLISRAKEDSFIEGFWVKERNDAGVEVSHLFFADDTLIFCNASKENLEYLSWVFMWFEACSGLKINLEKSELIPIGEVQIWRSSLRS</sequence>
<dbReference type="Proteomes" id="UP000288805">
    <property type="component" value="Unassembled WGS sequence"/>
</dbReference>
<feature type="domain" description="Reverse transcriptase" evidence="1">
    <location>
        <begin position="152"/>
        <end position="352"/>
    </location>
</feature>
<gene>
    <name evidence="2" type="primary">AtMg01250_171</name>
    <name evidence="2" type="ORF">CK203_034748</name>
</gene>
<comment type="caution">
    <text evidence="2">The sequence shown here is derived from an EMBL/GenBank/DDBJ whole genome shotgun (WGS) entry which is preliminary data.</text>
</comment>
<proteinExistence type="predicted"/>
<reference evidence="2 3" key="1">
    <citation type="journal article" date="2018" name="PLoS Genet.">
        <title>Population sequencing reveals clonal diversity and ancestral inbreeding in the grapevine cultivar Chardonnay.</title>
        <authorList>
            <person name="Roach M.J."/>
            <person name="Johnson D.L."/>
            <person name="Bohlmann J."/>
            <person name="van Vuuren H.J."/>
            <person name="Jones S.J."/>
            <person name="Pretorius I.S."/>
            <person name="Schmidt S.A."/>
            <person name="Borneman A.R."/>
        </authorList>
    </citation>
    <scope>NUCLEOTIDE SEQUENCE [LARGE SCALE GENOMIC DNA]</scope>
    <source>
        <strain evidence="3">cv. Chardonnay</strain>
        <tissue evidence="2">Leaf</tissue>
    </source>
</reference>